<dbReference type="Gene3D" id="2.60.40.1180">
    <property type="entry name" value="Golgi alpha-mannosidase II"/>
    <property type="match status" value="2"/>
</dbReference>
<dbReference type="InterPro" id="IPR048395">
    <property type="entry name" value="Glyco_hydro_31_C"/>
</dbReference>
<reference evidence="9 10" key="1">
    <citation type="submission" date="2022-05" db="EMBL/GenBank/DDBJ databases">
        <title>Luteimonas sp. SX5, whole genome shotgun sequencing project.</title>
        <authorList>
            <person name="Zhao G."/>
            <person name="Shen L."/>
        </authorList>
    </citation>
    <scope>NUCLEOTIDE SEQUENCE [LARGE SCALE GENOMIC DNA]</scope>
    <source>
        <strain evidence="9 10">SX5</strain>
    </source>
</reference>
<dbReference type="Gene3D" id="2.60.40.1760">
    <property type="entry name" value="glycosyl hydrolase (family 31)"/>
    <property type="match status" value="1"/>
</dbReference>
<feature type="domain" description="Glycoside hydrolase family 31 N-terminal" evidence="6">
    <location>
        <begin position="45"/>
        <end position="213"/>
    </location>
</feature>
<dbReference type="PROSITE" id="PS00129">
    <property type="entry name" value="GLYCOSYL_HYDROL_F31_1"/>
    <property type="match status" value="1"/>
</dbReference>
<dbReference type="InterPro" id="IPR000322">
    <property type="entry name" value="Glyco_hydro_31_TIM"/>
</dbReference>
<dbReference type="SUPFAM" id="SSF51011">
    <property type="entry name" value="Glycosyl hydrolase domain"/>
    <property type="match status" value="1"/>
</dbReference>
<feature type="domain" description="Glycoside hydrolase family 31 TIM barrel" evidence="5">
    <location>
        <begin position="255"/>
        <end position="588"/>
    </location>
</feature>
<dbReference type="Pfam" id="PF21365">
    <property type="entry name" value="Glyco_hydro_31_3rd"/>
    <property type="match status" value="1"/>
</dbReference>
<dbReference type="Gene3D" id="3.20.20.80">
    <property type="entry name" value="Glycosidases"/>
    <property type="match status" value="1"/>
</dbReference>
<dbReference type="Pfam" id="PF13802">
    <property type="entry name" value="Gal_mutarotas_2"/>
    <property type="match status" value="1"/>
</dbReference>
<name>A0ABT0MDT7_9GAMM</name>
<evidence type="ECO:0000256" key="3">
    <source>
        <dbReference type="ARBA" id="ARBA00023295"/>
    </source>
</evidence>
<comment type="caution">
    <text evidence="9">The sequence shown here is derived from an EMBL/GenBank/DDBJ whole genome shotgun (WGS) entry which is preliminary data.</text>
</comment>
<evidence type="ECO:0000259" key="7">
    <source>
        <dbReference type="Pfam" id="PF17137"/>
    </source>
</evidence>
<dbReference type="RefSeq" id="WP_249469563.1">
    <property type="nucleotide sequence ID" value="NZ_JAMBEP010000001.1"/>
</dbReference>
<dbReference type="Pfam" id="PF01055">
    <property type="entry name" value="Glyco_hydro_31_2nd"/>
    <property type="match status" value="1"/>
</dbReference>
<evidence type="ECO:0000259" key="5">
    <source>
        <dbReference type="Pfam" id="PF01055"/>
    </source>
</evidence>
<feature type="domain" description="DUF5110" evidence="7">
    <location>
        <begin position="710"/>
        <end position="779"/>
    </location>
</feature>
<dbReference type="PANTHER" id="PTHR22762:SF120">
    <property type="entry name" value="HETEROGLYCAN GLUCOSIDASE 1"/>
    <property type="match status" value="1"/>
</dbReference>
<keyword evidence="10" id="KW-1185">Reference proteome</keyword>
<feature type="domain" description="Glycosyl hydrolase family 31 C-terminal" evidence="8">
    <location>
        <begin position="597"/>
        <end position="694"/>
    </location>
</feature>
<keyword evidence="3 4" id="KW-0326">Glycosidase</keyword>
<protein>
    <submittedName>
        <fullName evidence="9">DUF5110 domain-containing protein</fullName>
    </submittedName>
</protein>
<dbReference type="InterPro" id="IPR033403">
    <property type="entry name" value="DUF5110"/>
</dbReference>
<dbReference type="CDD" id="cd06604">
    <property type="entry name" value="GH31_glucosidase_II_MalA"/>
    <property type="match status" value="1"/>
</dbReference>
<evidence type="ECO:0000256" key="1">
    <source>
        <dbReference type="ARBA" id="ARBA00007806"/>
    </source>
</evidence>
<dbReference type="InterPro" id="IPR030458">
    <property type="entry name" value="Glyco_hydro_31_AS"/>
</dbReference>
<evidence type="ECO:0000313" key="10">
    <source>
        <dbReference type="Proteomes" id="UP001431217"/>
    </source>
</evidence>
<dbReference type="SUPFAM" id="SSF74650">
    <property type="entry name" value="Galactose mutarotase-like"/>
    <property type="match status" value="1"/>
</dbReference>
<sequence>MRMGRTMALMGGLIAGFCVPVAVSARENVVRLAGGIEVRDGRMLLRVDALADDLLRVRIAADGRLPEDASWAVPEDVRARRVAVRPLGDARTPGFRTATLAVRIASDPLRLIVEDGEGRIVSADAIAAPIAMQGRAFALRKTMPPSEHYFGLGDKTGPLDRRGGAFVNWNTDVGRFGEATDPLYKSIPFFVATGGEGGSYGIFLDNTWRSWFDFGRREQDVLAFGAVDGPIDYYLIHGPSLRRVTERYADLTGRPPLPPLWSLGYQQSRYSYMSSREVREVAARLRRERIPADVIWLDIDFQDRNRPFTANPRTYADLPQLAAELRDDGIRLVAITDPHIAEAPGENYVPYDSGVAGDHFVKATDGRPFVGKVWPGASVFPDFTRSATRGWWGRLYAGLVEAGIAGFWDDMNEPALFETPSKTMPLDTMHRIDTPGFARRNASHAEIHNLYGMQHSRATFEGLQALAPERRPFVMTRASYAGGQRYAATWTGDNGSNWSHLKLSVAQLLNLGLSGFAYSAVDIGGFTGGASPELLTRWYQIGAFLPLMRNHTAIDAPRSEPWVDGAAHTAIRRRFIEQRYRLLPYLYGLADENARTGAPLMRPVFYDYPQALSAPCDQSMAFLVGPGLLVAPSPTPESPQRYRICLPGQRWFDYWSGLEAEAERGESAKAGFVIVHETPALGRLPVFVRGGTILPLQPLVQSTAQAPRGPLSLHVYPGEDCNGLLYADDGTSLDHGRGRYLRQTLRCNVATDGLTLSFEQRAGDYVPWWRRIEVIVHGWRGAARVELDGKPVAATADASKQTLRFEISDQPAPAMLELRREE</sequence>
<dbReference type="InterPro" id="IPR017853">
    <property type="entry name" value="GH"/>
</dbReference>
<comment type="similarity">
    <text evidence="1 4">Belongs to the glycosyl hydrolase 31 family.</text>
</comment>
<evidence type="ECO:0000313" key="9">
    <source>
        <dbReference type="EMBL" id="MCL1633037.1"/>
    </source>
</evidence>
<keyword evidence="2 4" id="KW-0378">Hydrolase</keyword>
<dbReference type="Pfam" id="PF17137">
    <property type="entry name" value="DUF5110"/>
    <property type="match status" value="1"/>
</dbReference>
<evidence type="ECO:0000256" key="2">
    <source>
        <dbReference type="ARBA" id="ARBA00022801"/>
    </source>
</evidence>
<dbReference type="SUPFAM" id="SSF51445">
    <property type="entry name" value="(Trans)glycosidases"/>
    <property type="match status" value="1"/>
</dbReference>
<gene>
    <name evidence="9" type="ORF">M2650_00020</name>
</gene>
<dbReference type="Proteomes" id="UP001431217">
    <property type="component" value="Unassembled WGS sequence"/>
</dbReference>
<evidence type="ECO:0000259" key="8">
    <source>
        <dbReference type="Pfam" id="PF21365"/>
    </source>
</evidence>
<proteinExistence type="inferred from homology"/>
<dbReference type="CDD" id="cd14752">
    <property type="entry name" value="GH31_N"/>
    <property type="match status" value="1"/>
</dbReference>
<dbReference type="InterPro" id="IPR013780">
    <property type="entry name" value="Glyco_hydro_b"/>
</dbReference>
<accession>A0ABT0MDT7</accession>
<evidence type="ECO:0000256" key="4">
    <source>
        <dbReference type="RuleBase" id="RU361185"/>
    </source>
</evidence>
<dbReference type="EMBL" id="JAMBEP010000001">
    <property type="protein sequence ID" value="MCL1633037.1"/>
    <property type="molecule type" value="Genomic_DNA"/>
</dbReference>
<organism evidence="9 10">
    <name type="scientific">Luteimonas galliterrae</name>
    <dbReference type="NCBI Taxonomy" id="2940486"/>
    <lineage>
        <taxon>Bacteria</taxon>
        <taxon>Pseudomonadati</taxon>
        <taxon>Pseudomonadota</taxon>
        <taxon>Gammaproteobacteria</taxon>
        <taxon>Lysobacterales</taxon>
        <taxon>Lysobacteraceae</taxon>
        <taxon>Luteimonas</taxon>
    </lineage>
</organism>
<dbReference type="InterPro" id="IPR025887">
    <property type="entry name" value="Glyco_hydro_31_N_dom"/>
</dbReference>
<dbReference type="InterPro" id="IPR011013">
    <property type="entry name" value="Gal_mutarotase_sf_dom"/>
</dbReference>
<evidence type="ECO:0000259" key="6">
    <source>
        <dbReference type="Pfam" id="PF13802"/>
    </source>
</evidence>
<dbReference type="PANTHER" id="PTHR22762">
    <property type="entry name" value="ALPHA-GLUCOSIDASE"/>
    <property type="match status" value="1"/>
</dbReference>